<dbReference type="GO" id="GO:0006261">
    <property type="term" value="P:DNA-templated DNA replication"/>
    <property type="evidence" value="ECO:0007669"/>
    <property type="project" value="TreeGrafter"/>
</dbReference>
<evidence type="ECO:0000313" key="3">
    <source>
        <dbReference type="EMBL" id="KAF9532404.1"/>
    </source>
</evidence>
<keyword evidence="4" id="KW-1185">Reference proteome</keyword>
<evidence type="ECO:0000313" key="4">
    <source>
        <dbReference type="Proteomes" id="UP000807306"/>
    </source>
</evidence>
<dbReference type="EMBL" id="MU157832">
    <property type="protein sequence ID" value="KAF9532404.1"/>
    <property type="molecule type" value="Genomic_DNA"/>
</dbReference>
<comment type="subcellular location">
    <subcellularLocation>
        <location evidence="1">Nucleus</location>
    </subcellularLocation>
</comment>
<name>A0A9P6EPN3_9AGAR</name>
<evidence type="ECO:0000256" key="1">
    <source>
        <dbReference type="ARBA" id="ARBA00004123"/>
    </source>
</evidence>
<dbReference type="InterPro" id="IPR019140">
    <property type="entry name" value="MCM_complex-bd"/>
</dbReference>
<dbReference type="OrthoDB" id="329666at2759"/>
<dbReference type="GO" id="GO:0003682">
    <property type="term" value="F:chromatin binding"/>
    <property type="evidence" value="ECO:0007669"/>
    <property type="project" value="TreeGrafter"/>
</dbReference>
<dbReference type="PANTHER" id="PTHR13489">
    <property type="entry name" value="MINI-CHROMOSOME MAINTENANCE COMPLEX-BINDING PROTEIN"/>
    <property type="match status" value="1"/>
</dbReference>
<sequence>MPLIQTTSAAEEIRRLFQENQNIEKDKFPGLVTQHFQNKYASEDAFSQIPVLGLDNVPESFEDGALVVFYGMIQDTSLSSELYIAKGSSDEIGGWGLPDLQDNSNFQPDDLLECSVFWVVSIPGLSSWSTRRSSISKPDTQSPLPYKYPATNVAHVGVQLKVYDESLASPLRATDVHAFVGILNSESFHFNQDSEDVPSVPTLHVLFKNPLQRTIIPRSFPEASLKSSIQTVRKDLIQWIACEALDGDVIVAELILLTLLTKVQSRKPPILPLSLTISGFPPPANISAIPTLQHVLGLIFPMVSTIQLSLDTLNTTPFCPESKDEDLHSGWLQLPVGSIVILNEGAVTEGTVSNRGVSNIRVVQEAMQSQTLEYVFPFSNYRFETDINFVVLTESKNSTFFETNFNVPFDQKNTAAEVREILYKSADQISLPPDAKLDSFRRLVGAACVGKVAVGEDIGKYVEQDFITERAAGQFTADDLVRRMSIAKMVALSFHDTELSIVHWKHIKELERKIKEKQHLL</sequence>
<organism evidence="3 4">
    <name type="scientific">Crepidotus variabilis</name>
    <dbReference type="NCBI Taxonomy" id="179855"/>
    <lineage>
        <taxon>Eukaryota</taxon>
        <taxon>Fungi</taxon>
        <taxon>Dikarya</taxon>
        <taxon>Basidiomycota</taxon>
        <taxon>Agaricomycotina</taxon>
        <taxon>Agaricomycetes</taxon>
        <taxon>Agaricomycetidae</taxon>
        <taxon>Agaricales</taxon>
        <taxon>Agaricineae</taxon>
        <taxon>Crepidotaceae</taxon>
        <taxon>Crepidotus</taxon>
    </lineage>
</organism>
<dbReference type="PANTHER" id="PTHR13489:SF0">
    <property type="entry name" value="MINI-CHROMOSOME MAINTENANCE COMPLEX-BINDING PROTEIN"/>
    <property type="match status" value="1"/>
</dbReference>
<comment type="caution">
    <text evidence="3">The sequence shown here is derived from an EMBL/GenBank/DDBJ whole genome shotgun (WGS) entry which is preliminary data.</text>
</comment>
<reference evidence="3" key="1">
    <citation type="submission" date="2020-11" db="EMBL/GenBank/DDBJ databases">
        <authorList>
            <consortium name="DOE Joint Genome Institute"/>
            <person name="Ahrendt S."/>
            <person name="Riley R."/>
            <person name="Andreopoulos W."/>
            <person name="Labutti K."/>
            <person name="Pangilinan J."/>
            <person name="Ruiz-Duenas F.J."/>
            <person name="Barrasa J.M."/>
            <person name="Sanchez-Garcia M."/>
            <person name="Camarero S."/>
            <person name="Miyauchi S."/>
            <person name="Serrano A."/>
            <person name="Linde D."/>
            <person name="Babiker R."/>
            <person name="Drula E."/>
            <person name="Ayuso-Fernandez I."/>
            <person name="Pacheco R."/>
            <person name="Padilla G."/>
            <person name="Ferreira P."/>
            <person name="Barriuso J."/>
            <person name="Kellner H."/>
            <person name="Castanera R."/>
            <person name="Alfaro M."/>
            <person name="Ramirez L."/>
            <person name="Pisabarro A.G."/>
            <person name="Kuo A."/>
            <person name="Tritt A."/>
            <person name="Lipzen A."/>
            <person name="He G."/>
            <person name="Yan M."/>
            <person name="Ng V."/>
            <person name="Cullen D."/>
            <person name="Martin F."/>
            <person name="Rosso M.-N."/>
            <person name="Henrissat B."/>
            <person name="Hibbett D."/>
            <person name="Martinez A.T."/>
            <person name="Grigoriev I.V."/>
        </authorList>
    </citation>
    <scope>NUCLEOTIDE SEQUENCE</scope>
    <source>
        <strain evidence="3">CBS 506.95</strain>
    </source>
</reference>
<dbReference type="Pfam" id="PF09739">
    <property type="entry name" value="MCM_bind"/>
    <property type="match status" value="2"/>
</dbReference>
<gene>
    <name evidence="3" type="ORF">CPB83DRAFT_847802</name>
</gene>
<dbReference type="GO" id="GO:0005634">
    <property type="term" value="C:nucleus"/>
    <property type="evidence" value="ECO:0007669"/>
    <property type="project" value="UniProtKB-SubCell"/>
</dbReference>
<evidence type="ECO:0000256" key="2">
    <source>
        <dbReference type="ARBA" id="ARBA00023242"/>
    </source>
</evidence>
<dbReference type="AlphaFoldDB" id="A0A9P6EPN3"/>
<dbReference type="Proteomes" id="UP000807306">
    <property type="component" value="Unassembled WGS sequence"/>
</dbReference>
<proteinExistence type="predicted"/>
<accession>A0A9P6EPN3</accession>
<keyword evidence="2" id="KW-0539">Nucleus</keyword>
<protein>
    <submittedName>
        <fullName evidence="3">Alanine racemase-domain-containing protein</fullName>
    </submittedName>
</protein>